<proteinExistence type="predicted"/>
<dbReference type="EMBL" id="FJOG01000054">
    <property type="protein sequence ID" value="CZR68356.1"/>
    <property type="molecule type" value="Genomic_DNA"/>
</dbReference>
<reference evidence="1 2" key="1">
    <citation type="submission" date="2016-03" db="EMBL/GenBank/DDBJ databases">
        <authorList>
            <person name="Ploux O."/>
        </authorList>
    </citation>
    <scope>NUCLEOTIDE SEQUENCE [LARGE SCALE GENOMIC DNA]</scope>
    <source>
        <strain evidence="1 2">UAMH 11012</strain>
    </source>
</reference>
<organism evidence="1 2">
    <name type="scientific">Phialocephala subalpina</name>
    <dbReference type="NCBI Taxonomy" id="576137"/>
    <lineage>
        <taxon>Eukaryota</taxon>
        <taxon>Fungi</taxon>
        <taxon>Dikarya</taxon>
        <taxon>Ascomycota</taxon>
        <taxon>Pezizomycotina</taxon>
        <taxon>Leotiomycetes</taxon>
        <taxon>Helotiales</taxon>
        <taxon>Mollisiaceae</taxon>
        <taxon>Phialocephala</taxon>
        <taxon>Phialocephala fortinii species complex</taxon>
    </lineage>
</organism>
<dbReference type="AlphaFoldDB" id="A0A1L7XTK4"/>
<evidence type="ECO:0000313" key="2">
    <source>
        <dbReference type="Proteomes" id="UP000184330"/>
    </source>
</evidence>
<evidence type="ECO:0000313" key="1">
    <source>
        <dbReference type="EMBL" id="CZR68356.1"/>
    </source>
</evidence>
<dbReference type="Proteomes" id="UP000184330">
    <property type="component" value="Unassembled WGS sequence"/>
</dbReference>
<keyword evidence="2" id="KW-1185">Reference proteome</keyword>
<protein>
    <submittedName>
        <fullName evidence="1">Uncharacterized protein</fullName>
    </submittedName>
</protein>
<accession>A0A1L7XTK4</accession>
<dbReference type="OrthoDB" id="10500147at2759"/>
<gene>
    <name evidence="1" type="ORF">PAC_18255</name>
</gene>
<sequence length="283" mass="31072">MYRCTMTRILTLRARPILPSLSTRALHTTPPTTLDAIDLTSVRDAVHATQEPELNFQAFAPGSKVPVSKIWREIKRVNDAQAAASKADEVRKVRGKVRDFGYDFDLYTPGFMIKVTANTAGASMTQTRTVTSRANMGDRIDGLASRTQDQRTQAAMNNMEPLMNDNARLNSEEHVMAVRVKVADSISAWKPTSESRFVAEGPASIEDWVANEDVCTAEGSIAKRRYVAEDRSAAETWEAAEDRCLAEIAQTRTMINSASISERIQVAVAAGRSPADMDSAFGL</sequence>
<name>A0A1L7XTK4_9HELO</name>